<organism evidence="2 3">
    <name type="scientific">Xenopus tropicalis</name>
    <name type="common">Western clawed frog</name>
    <name type="synonym">Silurana tropicalis</name>
    <dbReference type="NCBI Taxonomy" id="8364"/>
    <lineage>
        <taxon>Eukaryota</taxon>
        <taxon>Metazoa</taxon>
        <taxon>Chordata</taxon>
        <taxon>Craniata</taxon>
        <taxon>Vertebrata</taxon>
        <taxon>Euteleostomi</taxon>
        <taxon>Amphibia</taxon>
        <taxon>Batrachia</taxon>
        <taxon>Anura</taxon>
        <taxon>Pipoidea</taxon>
        <taxon>Pipidae</taxon>
        <taxon>Xenopodinae</taxon>
        <taxon>Xenopus</taxon>
        <taxon>Silurana</taxon>
    </lineage>
</organism>
<protein>
    <submittedName>
        <fullName evidence="3">Uncharacterized protein C12orf50 homolog isoform X2</fullName>
    </submittedName>
</protein>
<feature type="region of interest" description="Disordered" evidence="1">
    <location>
        <begin position="77"/>
        <end position="102"/>
    </location>
</feature>
<dbReference type="GeneID" id="100488619"/>
<accession>A0A8J1J9R1</accession>
<reference evidence="3" key="1">
    <citation type="submission" date="2025-08" db="UniProtKB">
        <authorList>
            <consortium name="RefSeq"/>
        </authorList>
    </citation>
    <scope>IDENTIFICATION</scope>
    <source>
        <strain evidence="3">Nigerian</strain>
        <tissue evidence="3">Liver and blood</tissue>
    </source>
</reference>
<name>A0A8J1J9R1_XENTR</name>
<dbReference type="RefSeq" id="XP_031754603.1">
    <property type="nucleotide sequence ID" value="XM_031898743.1"/>
</dbReference>
<feature type="region of interest" description="Disordered" evidence="1">
    <location>
        <begin position="143"/>
        <end position="181"/>
    </location>
</feature>
<gene>
    <name evidence="4" type="primary">c3h12orf50</name>
    <name evidence="3" type="synonym">LOC100488619</name>
</gene>
<dbReference type="AlphaFoldDB" id="A0A8J1J9R1"/>
<dbReference type="Proteomes" id="UP000008143">
    <property type="component" value="Chromosome 3"/>
</dbReference>
<feature type="compositionally biased region" description="Basic and acidic residues" evidence="1">
    <location>
        <begin position="163"/>
        <end position="181"/>
    </location>
</feature>
<keyword evidence="2" id="KW-1185">Reference proteome</keyword>
<evidence type="ECO:0000256" key="1">
    <source>
        <dbReference type="SAM" id="MobiDB-lite"/>
    </source>
</evidence>
<evidence type="ECO:0000313" key="3">
    <source>
        <dbReference type="RefSeq" id="XP_031754603.1"/>
    </source>
</evidence>
<dbReference type="CTD" id="101109258"/>
<sequence>MDENEPDRCVDISCTCFHMHPRYINGLFLPSTSNIIGSLDYQEWEEKHTDFEYTAISQGDMCIPIHPFLVFTLNASEDDDESDKDENKNEDGDNIEPRVKTSEEIEEEKMLINIYRQAGQYYKVSYSFEIPLPNAMDRKDQMHFNASKDPQEDGDFTFSQGSMHEKELSMDLSSEKQQNDS</sequence>
<dbReference type="AGR" id="Xenbase:XB-GENE-29079307"/>
<proteinExistence type="predicted"/>
<dbReference type="Pfam" id="PF17732">
    <property type="entry name" value="DUF5571"/>
    <property type="match status" value="1"/>
</dbReference>
<evidence type="ECO:0000313" key="2">
    <source>
        <dbReference type="Proteomes" id="UP000008143"/>
    </source>
</evidence>
<dbReference type="InterPro" id="IPR040943">
    <property type="entry name" value="DUF5571"/>
</dbReference>
<feature type="compositionally biased region" description="Basic and acidic residues" evidence="1">
    <location>
        <begin position="85"/>
        <end position="102"/>
    </location>
</feature>
<evidence type="ECO:0000313" key="4">
    <source>
        <dbReference type="Xenbase" id="XB-GENE-29079307"/>
    </source>
</evidence>
<dbReference type="Xenbase" id="XB-GENE-29079307">
    <property type="gene designation" value="c3h12orf50"/>
</dbReference>